<evidence type="ECO:0000313" key="6">
    <source>
        <dbReference type="Proteomes" id="UP000603904"/>
    </source>
</evidence>
<dbReference type="PROSITE" id="PS50043">
    <property type="entry name" value="HTH_LUXR_2"/>
    <property type="match status" value="1"/>
</dbReference>
<dbReference type="PRINTS" id="PR00038">
    <property type="entry name" value="HTHLUXR"/>
</dbReference>
<dbReference type="CDD" id="cd06170">
    <property type="entry name" value="LuxR_C_like"/>
    <property type="match status" value="1"/>
</dbReference>
<evidence type="ECO:0000256" key="3">
    <source>
        <dbReference type="SAM" id="MobiDB-lite"/>
    </source>
</evidence>
<dbReference type="InterPro" id="IPR036388">
    <property type="entry name" value="WH-like_DNA-bd_sf"/>
</dbReference>
<dbReference type="Pfam" id="PF13191">
    <property type="entry name" value="AAA_16"/>
    <property type="match status" value="1"/>
</dbReference>
<dbReference type="InterPro" id="IPR016032">
    <property type="entry name" value="Sig_transdc_resp-reg_C-effctor"/>
</dbReference>
<dbReference type="InterPro" id="IPR000792">
    <property type="entry name" value="Tscrpt_reg_LuxR_C"/>
</dbReference>
<comment type="caution">
    <text evidence="5">The sequence shown here is derived from an EMBL/GenBank/DDBJ whole genome shotgun (WGS) entry which is preliminary data.</text>
</comment>
<dbReference type="SUPFAM" id="SSF52540">
    <property type="entry name" value="P-loop containing nucleoside triphosphate hydrolases"/>
    <property type="match status" value="1"/>
</dbReference>
<dbReference type="Gene3D" id="3.40.50.300">
    <property type="entry name" value="P-loop containing nucleotide triphosphate hydrolases"/>
    <property type="match status" value="1"/>
</dbReference>
<keyword evidence="1" id="KW-0547">Nucleotide-binding</keyword>
<organism evidence="5 6">
    <name type="scientific">Microbispora corallina</name>
    <dbReference type="NCBI Taxonomy" id="83302"/>
    <lineage>
        <taxon>Bacteria</taxon>
        <taxon>Bacillati</taxon>
        <taxon>Actinomycetota</taxon>
        <taxon>Actinomycetes</taxon>
        <taxon>Streptosporangiales</taxon>
        <taxon>Streptosporangiaceae</taxon>
        <taxon>Microbispora</taxon>
    </lineage>
</organism>
<dbReference type="PANTHER" id="PTHR16305">
    <property type="entry name" value="TESTICULAR SOLUBLE ADENYLYL CYCLASE"/>
    <property type="match status" value="1"/>
</dbReference>
<evidence type="ECO:0000256" key="2">
    <source>
        <dbReference type="ARBA" id="ARBA00022840"/>
    </source>
</evidence>
<feature type="region of interest" description="Disordered" evidence="3">
    <location>
        <begin position="288"/>
        <end position="323"/>
    </location>
</feature>
<accession>A0ABQ4FZB3</accession>
<dbReference type="Gene3D" id="1.10.10.10">
    <property type="entry name" value="Winged helix-like DNA-binding domain superfamily/Winged helix DNA-binding domain"/>
    <property type="match status" value="1"/>
</dbReference>
<evidence type="ECO:0000259" key="4">
    <source>
        <dbReference type="PROSITE" id="PS50043"/>
    </source>
</evidence>
<gene>
    <name evidence="5" type="ORF">Mco01_31470</name>
</gene>
<dbReference type="Pfam" id="PF00196">
    <property type="entry name" value="GerE"/>
    <property type="match status" value="1"/>
</dbReference>
<evidence type="ECO:0000256" key="1">
    <source>
        <dbReference type="ARBA" id="ARBA00022741"/>
    </source>
</evidence>
<protein>
    <recommendedName>
        <fullName evidence="4">HTH luxR-type domain-containing protein</fullName>
    </recommendedName>
</protein>
<dbReference type="EMBL" id="BOOC01000013">
    <property type="protein sequence ID" value="GIH40147.1"/>
    <property type="molecule type" value="Genomic_DNA"/>
</dbReference>
<dbReference type="RefSeq" id="WP_204057618.1">
    <property type="nucleotide sequence ID" value="NZ_BOOC01000013.1"/>
</dbReference>
<dbReference type="InterPro" id="IPR041664">
    <property type="entry name" value="AAA_16"/>
</dbReference>
<name>A0ABQ4FZB3_9ACTN</name>
<feature type="domain" description="HTH luxR-type" evidence="4">
    <location>
        <begin position="922"/>
        <end position="987"/>
    </location>
</feature>
<evidence type="ECO:0000313" key="5">
    <source>
        <dbReference type="EMBL" id="GIH40147.1"/>
    </source>
</evidence>
<sequence>MDGARDAFVGREAEIALLRQAAADARAGRGGVVLVSGPAGIGKSRLVEEALAGVRPVVWGRCVAEDGAPPLWPWLRALARLPATATTGAGTGIAGGAVRGAAAGGDAEAGGQAGARFLRIASLTDALIRAAGDAGGLVVVVEDVHDADETSQAMLRHVAVEAAGSHLLVVATHRAGGPVLTAVVAEVARARAARTLVLPPLTRAEVARLLSGLPGGHAAAGSVHERTGGSPLLVSAVARAMKASHGDAGGGGTVPADLPVLVLGMLAGLDPDVRRTARAAAVLGDDLNAPANLNADPDADPDASPDRDRDRDRDRAPDAGLDGDLDVDLLAEVAGVPPSAVPGHLDALASAGLLAWSRGRRAVHALVREGIAAQDPAATATAHRRAAAALERRAGADPAQAARIAAHWRRAGGDEEALRALVRWARAAAAHALRAPAGPEAARLSREALNALDRLGPPPDERAGLLVELARAEVAAGEVRPAVAHCEEAAGLAALAGRADLLAAAALVVGGAGDPAVGRKVAALCDRALAALEEPGAVPSPEAVRARLVARRTYLDVETGRAEDAARASKLALRRAEECGDPFALLDAVQARAAVLVHPDDAAERRRLGDLAIRTGLRSGRPVAAVRGHLWRVDAAYQAADLAAADEGVAAIGELAAATRLPGARWYHLRAAAARAALAGRLEEARALSGEAGDLARRMEDRVAAAVSVMFAGVLGVVRGDPGELPRRHRDVLAALPRTPLTEAARCLFLHLEGDRDEARSRYEHLRPSLREPVTGVRSLGVLQYLTELVEAFDDAEAAGWAYALWTPWREAGGLPGAADSMCGGATARAAGRMAAVMGRLDDAVVTLRAAAEVNLRLDARPWLAHTWADLARVLLRRSREGGGADDRAEAAALARRARAEAVRLALPGPVARADAVLAALDADRRDPLTPREREVAALVARALSNRQIADLLVLSERTVESHVRNVLAKLGVSNRTELVARLLRTGTGQDGEAGISSPER</sequence>
<dbReference type="PANTHER" id="PTHR16305:SF35">
    <property type="entry name" value="TRANSCRIPTIONAL ACTIVATOR DOMAIN"/>
    <property type="match status" value="1"/>
</dbReference>
<dbReference type="InterPro" id="IPR027417">
    <property type="entry name" value="P-loop_NTPase"/>
</dbReference>
<proteinExistence type="predicted"/>
<keyword evidence="2" id="KW-0067">ATP-binding</keyword>
<dbReference type="SMART" id="SM00421">
    <property type="entry name" value="HTH_LUXR"/>
    <property type="match status" value="1"/>
</dbReference>
<reference evidence="5 6" key="1">
    <citation type="submission" date="2021-01" db="EMBL/GenBank/DDBJ databases">
        <title>Whole genome shotgun sequence of Microbispora corallina NBRC 16416.</title>
        <authorList>
            <person name="Komaki H."/>
            <person name="Tamura T."/>
        </authorList>
    </citation>
    <scope>NUCLEOTIDE SEQUENCE [LARGE SCALE GENOMIC DNA]</scope>
    <source>
        <strain evidence="5 6">NBRC 16416</strain>
    </source>
</reference>
<dbReference type="Proteomes" id="UP000603904">
    <property type="component" value="Unassembled WGS sequence"/>
</dbReference>
<keyword evidence="6" id="KW-1185">Reference proteome</keyword>
<dbReference type="SUPFAM" id="SSF46894">
    <property type="entry name" value="C-terminal effector domain of the bipartite response regulators"/>
    <property type="match status" value="1"/>
</dbReference>
<feature type="compositionally biased region" description="Basic and acidic residues" evidence="3">
    <location>
        <begin position="304"/>
        <end position="317"/>
    </location>
</feature>